<comment type="caution">
    <text evidence="2">The sequence shown here is derived from an EMBL/GenBank/DDBJ whole genome shotgun (WGS) entry which is preliminary data.</text>
</comment>
<sequence length="898" mass="99869">MRLLPPGTFSDYLALFHEKHTSDGVKVSLKLFISVWADSFADLLAIRQQSQHATCASCIRHKMLLRKLCGDKHGREAQMQQYVQHLRRQYADRAVYWSSRAVSRLKTLSSGLQTICMVVDAMDHSKYRYPRSIVFSSKEFSGFIRPAMDMHCCIIHGHDVVLALSEPFLPKDSNWCSDLVSHCLHRLSEHTDLRCCELILQCDNTTRECKNNTLMRLLSAAVGSHRLRRAELRCLQSGHSHEDVDQVFSYLASFLEAHKELHTPADFKQLLETWLSNPEVRPNEPRRVVHLVGAVRNWRDHLHIGCCGNNLVGVGGPGAPHTFAFDRAADLPGILRNTVKTSFWDRMGVPPDSSDVVLRTKQWMSDESFRDPILYLPAAVLREMAATGAVPGGQDPFNMHAAACHLERLARGAVPNALHVRAQNLKKQALGKYRASNRSHHIHVAAARLWAEGVQWQRAIDIVTEAFDAATYEEEKEKLDSHKSIDAYFTHIFSSKEALLTFSQWVDAEFPARSYAVPSSLQSHGGILLRPWQLPHSPEFLTDADVAGVEKLAVSSMRPDLGCKPPFDIAASEIDPVCHSLLGAQSVFMVKGWSFATVHATVAVVAGVDDPSMLVQQNRGITLGSSIRRRPNAFNLLHQIRLLSKMGKQEDSLDSFNSAAQVAQAYQIGIWGMGKFMTHEPIAAGAFNHDWCSAGPLLSSWSTELTNTPQFMMKHADAELTAMLEETVPPVDLSRIGSFRAVIQKYQKQAEDEKVQAAEQSRVSNDAGLQREPKFAPNQGAMDMKYLATRYAKGKEAVAGFMNKNHRYTQINSGLGEAQAELLRWQNEDGQGGGSQPSLGALLIDEAVELGKSISSNNKNAVLFALLPLPHASTDKLTVIKNRRALEDKLLSQLGHGQ</sequence>
<dbReference type="PANTHER" id="PTHR33153">
    <property type="entry name" value="MYND-TYPE DOMAIN-CONTAINING PROTEIN"/>
    <property type="match status" value="1"/>
</dbReference>
<feature type="domain" description="DUF7869" evidence="1">
    <location>
        <begin position="152"/>
        <end position="281"/>
    </location>
</feature>
<dbReference type="PANTHER" id="PTHR33153:SF3">
    <property type="entry name" value="TRAFFICKING PROTEIN PARTICLE COMPLEX SUBUNIT 11 DOMAIN-CONTAINING PROTEIN"/>
    <property type="match status" value="1"/>
</dbReference>
<keyword evidence="3" id="KW-1185">Reference proteome</keyword>
<evidence type="ECO:0000313" key="3">
    <source>
        <dbReference type="Proteomes" id="UP001178507"/>
    </source>
</evidence>
<evidence type="ECO:0000259" key="1">
    <source>
        <dbReference type="Pfam" id="PF25273"/>
    </source>
</evidence>
<organism evidence="2 3">
    <name type="scientific">Effrenium voratum</name>
    <dbReference type="NCBI Taxonomy" id="2562239"/>
    <lineage>
        <taxon>Eukaryota</taxon>
        <taxon>Sar</taxon>
        <taxon>Alveolata</taxon>
        <taxon>Dinophyceae</taxon>
        <taxon>Suessiales</taxon>
        <taxon>Symbiodiniaceae</taxon>
        <taxon>Effrenium</taxon>
    </lineage>
</organism>
<reference evidence="2" key="1">
    <citation type="submission" date="2023-08" db="EMBL/GenBank/DDBJ databases">
        <authorList>
            <person name="Chen Y."/>
            <person name="Shah S."/>
            <person name="Dougan E. K."/>
            <person name="Thang M."/>
            <person name="Chan C."/>
        </authorList>
    </citation>
    <scope>NUCLEOTIDE SEQUENCE</scope>
</reference>
<accession>A0AA36J741</accession>
<dbReference type="InterPro" id="IPR057191">
    <property type="entry name" value="DUF7869"/>
</dbReference>
<dbReference type="Proteomes" id="UP001178507">
    <property type="component" value="Unassembled WGS sequence"/>
</dbReference>
<dbReference type="EMBL" id="CAUJNA010003350">
    <property type="protein sequence ID" value="CAJ1399840.1"/>
    <property type="molecule type" value="Genomic_DNA"/>
</dbReference>
<dbReference type="Pfam" id="PF25273">
    <property type="entry name" value="DUF7869"/>
    <property type="match status" value="1"/>
</dbReference>
<gene>
    <name evidence="2" type="ORF">EVOR1521_LOCUS23307</name>
</gene>
<dbReference type="AlphaFoldDB" id="A0AA36J741"/>
<name>A0AA36J741_9DINO</name>
<evidence type="ECO:0000313" key="2">
    <source>
        <dbReference type="EMBL" id="CAJ1399840.1"/>
    </source>
</evidence>
<protein>
    <recommendedName>
        <fullName evidence="1">DUF7869 domain-containing protein</fullName>
    </recommendedName>
</protein>
<proteinExistence type="predicted"/>